<evidence type="ECO:0000313" key="1">
    <source>
        <dbReference type="EMBL" id="PWY75278.1"/>
    </source>
</evidence>
<gene>
    <name evidence="1" type="ORF">BO94DRAFT_474406</name>
</gene>
<organism evidence="1 2">
    <name type="scientific">Aspergillus sclerotioniger CBS 115572</name>
    <dbReference type="NCBI Taxonomy" id="1450535"/>
    <lineage>
        <taxon>Eukaryota</taxon>
        <taxon>Fungi</taxon>
        <taxon>Dikarya</taxon>
        <taxon>Ascomycota</taxon>
        <taxon>Pezizomycotina</taxon>
        <taxon>Eurotiomycetes</taxon>
        <taxon>Eurotiomycetidae</taxon>
        <taxon>Eurotiales</taxon>
        <taxon>Aspergillaceae</taxon>
        <taxon>Aspergillus</taxon>
        <taxon>Aspergillus subgen. Circumdati</taxon>
    </lineage>
</organism>
<protein>
    <submittedName>
        <fullName evidence="1">Uncharacterized protein</fullName>
    </submittedName>
</protein>
<keyword evidence="2" id="KW-1185">Reference proteome</keyword>
<dbReference type="EMBL" id="MSFK01000029">
    <property type="protein sequence ID" value="PWY75278.1"/>
    <property type="molecule type" value="Genomic_DNA"/>
</dbReference>
<name>A0A317VQU3_9EURO</name>
<dbReference type="Proteomes" id="UP000246702">
    <property type="component" value="Unassembled WGS sequence"/>
</dbReference>
<dbReference type="AlphaFoldDB" id="A0A317VQU3"/>
<dbReference type="OrthoDB" id="4488909at2759"/>
<proteinExistence type="predicted"/>
<dbReference type="RefSeq" id="XP_025463905.1">
    <property type="nucleotide sequence ID" value="XM_025608512.1"/>
</dbReference>
<comment type="caution">
    <text evidence="1">The sequence shown here is derived from an EMBL/GenBank/DDBJ whole genome shotgun (WGS) entry which is preliminary data.</text>
</comment>
<sequence length="138" mass="15608">MRPQKLPPIAENIRLEIKEKIPELSKHTVEKPAEILKIDEDGNKTYGGDVLAKQISLLSGQLPISDPENWGYCLLYFAVPTIVTNKRERGFFIPLSEKTLRGAVPEEGISQEGFYFYFESKPQLQVNSKTGAIYVVPR</sequence>
<evidence type="ECO:0000313" key="2">
    <source>
        <dbReference type="Proteomes" id="UP000246702"/>
    </source>
</evidence>
<dbReference type="GeneID" id="37110655"/>
<accession>A0A317VQU3</accession>
<reference evidence="1 2" key="1">
    <citation type="submission" date="2016-12" db="EMBL/GenBank/DDBJ databases">
        <title>The genomes of Aspergillus section Nigri reveals drivers in fungal speciation.</title>
        <authorList>
            <consortium name="DOE Joint Genome Institute"/>
            <person name="Vesth T.C."/>
            <person name="Nybo J."/>
            <person name="Theobald S."/>
            <person name="Brandl J."/>
            <person name="Frisvad J.C."/>
            <person name="Nielsen K.F."/>
            <person name="Lyhne E.K."/>
            <person name="Kogle M.E."/>
            <person name="Kuo A."/>
            <person name="Riley R."/>
            <person name="Clum A."/>
            <person name="Nolan M."/>
            <person name="Lipzen A."/>
            <person name="Salamov A."/>
            <person name="Henrissat B."/>
            <person name="Wiebenga A."/>
            <person name="De Vries R.P."/>
            <person name="Grigoriev I.V."/>
            <person name="Mortensen U.H."/>
            <person name="Andersen M.R."/>
            <person name="Baker S.E."/>
        </authorList>
    </citation>
    <scope>NUCLEOTIDE SEQUENCE [LARGE SCALE GENOMIC DNA]</scope>
    <source>
        <strain evidence="1 2">CBS 115572</strain>
    </source>
</reference>